<reference evidence="9" key="2">
    <citation type="submission" date="2021-04" db="EMBL/GenBank/DDBJ databases">
        <authorList>
            <person name="Podell S."/>
        </authorList>
    </citation>
    <scope>NUCLEOTIDE SEQUENCE</scope>
    <source>
        <strain evidence="9">Hildebrandi</strain>
    </source>
</reference>
<feature type="compositionally biased region" description="Low complexity" evidence="7">
    <location>
        <begin position="93"/>
        <end position="109"/>
    </location>
</feature>
<evidence type="ECO:0000256" key="7">
    <source>
        <dbReference type="SAM" id="MobiDB-lite"/>
    </source>
</evidence>
<feature type="compositionally biased region" description="Polar residues" evidence="7">
    <location>
        <begin position="612"/>
        <end position="622"/>
    </location>
</feature>
<dbReference type="GO" id="GO:0042285">
    <property type="term" value="F:xylosyltransferase activity"/>
    <property type="evidence" value="ECO:0007669"/>
    <property type="project" value="TreeGrafter"/>
</dbReference>
<feature type="region of interest" description="Disordered" evidence="7">
    <location>
        <begin position="263"/>
        <end position="298"/>
    </location>
</feature>
<evidence type="ECO:0000256" key="8">
    <source>
        <dbReference type="SAM" id="Phobius"/>
    </source>
</evidence>
<comment type="subcellular location">
    <subcellularLocation>
        <location evidence="1">Membrane</location>
        <topology evidence="1">Single-pass type II membrane protein</topology>
    </subcellularLocation>
</comment>
<accession>A0A9K3LCI6</accession>
<dbReference type="EMBL" id="JAGRRH010000014">
    <property type="protein sequence ID" value="KAG7359043.1"/>
    <property type="molecule type" value="Genomic_DNA"/>
</dbReference>
<evidence type="ECO:0000256" key="2">
    <source>
        <dbReference type="ARBA" id="ARBA00022692"/>
    </source>
</evidence>
<reference evidence="9" key="1">
    <citation type="journal article" date="2021" name="Sci. Rep.">
        <title>Diploid genomic architecture of Nitzschia inconspicua, an elite biomass production diatom.</title>
        <authorList>
            <person name="Oliver A."/>
            <person name="Podell S."/>
            <person name="Pinowska A."/>
            <person name="Traller J.C."/>
            <person name="Smith S.R."/>
            <person name="McClure R."/>
            <person name="Beliaev A."/>
            <person name="Bohutskyi P."/>
            <person name="Hill E.A."/>
            <person name="Rabines A."/>
            <person name="Zheng H."/>
            <person name="Allen L.Z."/>
            <person name="Kuo A."/>
            <person name="Grigoriev I.V."/>
            <person name="Allen A.E."/>
            <person name="Hazlebeck D."/>
            <person name="Allen E.E."/>
        </authorList>
    </citation>
    <scope>NUCLEOTIDE SEQUENCE</scope>
    <source>
        <strain evidence="9">Hildebrandi</strain>
    </source>
</reference>
<keyword evidence="5 8" id="KW-0472">Membrane</keyword>
<comment type="caution">
    <text evidence="9">The sequence shown here is derived from an EMBL/GenBank/DDBJ whole genome shotgun (WGS) entry which is preliminary data.</text>
</comment>
<feature type="region of interest" description="Disordered" evidence="7">
    <location>
        <begin position="47"/>
        <end position="79"/>
    </location>
</feature>
<feature type="region of interest" description="Disordered" evidence="7">
    <location>
        <begin position="93"/>
        <end position="113"/>
    </location>
</feature>
<evidence type="ECO:0000313" key="10">
    <source>
        <dbReference type="Proteomes" id="UP000693970"/>
    </source>
</evidence>
<feature type="region of interest" description="Disordered" evidence="7">
    <location>
        <begin position="1"/>
        <end position="26"/>
    </location>
</feature>
<dbReference type="Pfam" id="PF13896">
    <property type="entry name" value="Glyco_transf_49"/>
    <property type="match status" value="1"/>
</dbReference>
<dbReference type="OrthoDB" id="40401at2759"/>
<feature type="transmembrane region" description="Helical" evidence="8">
    <location>
        <begin position="134"/>
        <end position="151"/>
    </location>
</feature>
<gene>
    <name evidence="9" type="ORF">IV203_015632</name>
</gene>
<dbReference type="InterPro" id="IPR051292">
    <property type="entry name" value="Xyl/GlcA_transferase"/>
</dbReference>
<evidence type="ECO:0000256" key="4">
    <source>
        <dbReference type="ARBA" id="ARBA00022989"/>
    </source>
</evidence>
<feature type="region of interest" description="Disordered" evidence="7">
    <location>
        <begin position="159"/>
        <end position="182"/>
    </location>
</feature>
<dbReference type="PANTHER" id="PTHR12270">
    <property type="entry name" value="GLYCOSYLTRANSFERASE-RELATED"/>
    <property type="match status" value="1"/>
</dbReference>
<name>A0A9K3LCI6_9STRA</name>
<feature type="region of interest" description="Disordered" evidence="7">
    <location>
        <begin position="603"/>
        <end position="622"/>
    </location>
</feature>
<feature type="compositionally biased region" description="Basic and acidic residues" evidence="7">
    <location>
        <begin position="173"/>
        <end position="182"/>
    </location>
</feature>
<keyword evidence="4 8" id="KW-1133">Transmembrane helix</keyword>
<evidence type="ECO:0000256" key="6">
    <source>
        <dbReference type="ARBA" id="ARBA00023180"/>
    </source>
</evidence>
<dbReference type="AlphaFoldDB" id="A0A9K3LCI6"/>
<protein>
    <submittedName>
        <fullName evidence="9">Glycosyl-transferase</fullName>
    </submittedName>
</protein>
<keyword evidence="2 8" id="KW-0812">Transmembrane</keyword>
<keyword evidence="6" id="KW-0325">Glycoprotein</keyword>
<sequence length="622" mass="71071">MFKRRNAAVASAATSTTGASNSSPLTTQTVQSLITNSDCTTDIMLPTASISGPLNPSRPYSNGSLSDGRNGNVHNHHHHHPLLPLQQHLSLSSSSLSSLPQSSPTTQSLNGKVHGKRLPSFLLRLRHQSMTRRTILLLFIGLCLFFLFSSIQSTGHTDTTFTPSSASNTSHHVPSDEHEHPPFEMESVHAPVCNPLTSPEDVTYTLVTQLSYDRLWMMQYHCQRYPHPTAIAVYTSNSLETILEELRTLGCPVDEHDNIEKDQQENFNQENQPKRDDDENLETDDRRLKGPSYEHPHHKGPLLQVAVLDSKTHGKDDDYPVNDLRNLALSLVQSTYIIYIDVDFWTSDYLYETLSTETVQKRLIQDPQHAVVIPAFQLYRQCWMYKDCRDKNIPRMPRSLADLAEMIKKKRGHIFDPTNKGGHGSTDYKAWFRQHPGSLRDIECLQSNRYEPFVAIRYCRDMPPFQQAFSGYGKNKVTWMMQAIASGYTLSQVGGVYLVHYPHLESVSRARWNESPKELKVSAQEDMEEPNPNSFNIRRPTLKDGDLHFAQYKRGQVDRIFLEFKDWLGQSIPSHRARLRLCDSAQDDDWKLWVDPEIKERRKKQREGGKISNTLDSNPHQV</sequence>
<evidence type="ECO:0000256" key="3">
    <source>
        <dbReference type="ARBA" id="ARBA00022968"/>
    </source>
</evidence>
<evidence type="ECO:0000256" key="5">
    <source>
        <dbReference type="ARBA" id="ARBA00023136"/>
    </source>
</evidence>
<keyword evidence="3" id="KW-0735">Signal-anchor</keyword>
<feature type="compositionally biased region" description="Polar residues" evidence="7">
    <location>
        <begin position="48"/>
        <end position="73"/>
    </location>
</feature>
<dbReference type="Proteomes" id="UP000693970">
    <property type="component" value="Unassembled WGS sequence"/>
</dbReference>
<proteinExistence type="predicted"/>
<evidence type="ECO:0000256" key="1">
    <source>
        <dbReference type="ARBA" id="ARBA00004606"/>
    </source>
</evidence>
<dbReference type="PANTHER" id="PTHR12270:SF52">
    <property type="entry name" value="GLYCOSYLTRANSFERASE-LIKE PROTEIN GNT13-RELATED"/>
    <property type="match status" value="1"/>
</dbReference>
<feature type="compositionally biased region" description="Basic and acidic residues" evidence="7">
    <location>
        <begin position="272"/>
        <end position="295"/>
    </location>
</feature>
<dbReference type="GO" id="GO:0016020">
    <property type="term" value="C:membrane"/>
    <property type="evidence" value="ECO:0007669"/>
    <property type="project" value="UniProtKB-SubCell"/>
</dbReference>
<dbReference type="GO" id="GO:0035269">
    <property type="term" value="P:protein O-linked glycosylation via mannose"/>
    <property type="evidence" value="ECO:0007669"/>
    <property type="project" value="TreeGrafter"/>
</dbReference>
<organism evidence="9 10">
    <name type="scientific">Nitzschia inconspicua</name>
    <dbReference type="NCBI Taxonomy" id="303405"/>
    <lineage>
        <taxon>Eukaryota</taxon>
        <taxon>Sar</taxon>
        <taxon>Stramenopiles</taxon>
        <taxon>Ochrophyta</taxon>
        <taxon>Bacillariophyta</taxon>
        <taxon>Bacillariophyceae</taxon>
        <taxon>Bacillariophycidae</taxon>
        <taxon>Bacillariales</taxon>
        <taxon>Bacillariaceae</taxon>
        <taxon>Nitzschia</taxon>
    </lineage>
</organism>
<feature type="compositionally biased region" description="Low complexity" evidence="7">
    <location>
        <begin position="7"/>
        <end position="23"/>
    </location>
</feature>
<keyword evidence="10" id="KW-1185">Reference proteome</keyword>
<feature type="compositionally biased region" description="Polar residues" evidence="7">
    <location>
        <begin position="159"/>
        <end position="172"/>
    </location>
</feature>
<dbReference type="GO" id="GO:0015020">
    <property type="term" value="F:glucuronosyltransferase activity"/>
    <property type="evidence" value="ECO:0007669"/>
    <property type="project" value="TreeGrafter"/>
</dbReference>
<evidence type="ECO:0000313" key="9">
    <source>
        <dbReference type="EMBL" id="KAG7359043.1"/>
    </source>
</evidence>